<dbReference type="PROSITE" id="PS00201">
    <property type="entry name" value="FLAVODOXIN"/>
    <property type="match status" value="1"/>
</dbReference>
<comment type="caution">
    <text evidence="2">The sequence shown here is derived from an EMBL/GenBank/DDBJ whole genome shotgun (WGS) entry which is preliminary data.</text>
</comment>
<dbReference type="Gene3D" id="3.40.50.360">
    <property type="match status" value="1"/>
</dbReference>
<dbReference type="GO" id="GO:0010181">
    <property type="term" value="F:FMN binding"/>
    <property type="evidence" value="ECO:0007669"/>
    <property type="project" value="InterPro"/>
</dbReference>
<gene>
    <name evidence="2" type="ORF">LCGC14_2801950</name>
</gene>
<protein>
    <recommendedName>
        <fullName evidence="1">Flavodoxin-like domain-containing protein</fullName>
    </recommendedName>
</protein>
<feature type="non-terminal residue" evidence="2">
    <location>
        <position position="148"/>
    </location>
</feature>
<dbReference type="InterPro" id="IPR008254">
    <property type="entry name" value="Flavodoxin/NO_synth"/>
</dbReference>
<feature type="domain" description="Flavodoxin-like" evidence="1">
    <location>
        <begin position="50"/>
        <end position="146"/>
    </location>
</feature>
<dbReference type="InterPro" id="IPR029039">
    <property type="entry name" value="Flavoprotein-like_sf"/>
</dbReference>
<organism evidence="2">
    <name type="scientific">marine sediment metagenome</name>
    <dbReference type="NCBI Taxonomy" id="412755"/>
    <lineage>
        <taxon>unclassified sequences</taxon>
        <taxon>metagenomes</taxon>
        <taxon>ecological metagenomes</taxon>
    </lineage>
</organism>
<dbReference type="AlphaFoldDB" id="A0A0F8YMF3"/>
<dbReference type="InterPro" id="IPR001226">
    <property type="entry name" value="Flavodoxin_CS"/>
</dbReference>
<dbReference type="Pfam" id="PF12682">
    <property type="entry name" value="Flavodoxin_4"/>
    <property type="match status" value="1"/>
</dbReference>
<dbReference type="PANTHER" id="PTHR39201:SF1">
    <property type="entry name" value="FLAVODOXIN-LIKE DOMAIN-CONTAINING PROTEIN"/>
    <property type="match status" value="1"/>
</dbReference>
<proteinExistence type="predicted"/>
<dbReference type="GO" id="GO:0009055">
    <property type="term" value="F:electron transfer activity"/>
    <property type="evidence" value="ECO:0007669"/>
    <property type="project" value="InterPro"/>
</dbReference>
<dbReference type="EMBL" id="LAZR01052604">
    <property type="protein sequence ID" value="KKK82583.1"/>
    <property type="molecule type" value="Genomic_DNA"/>
</dbReference>
<reference evidence="2" key="1">
    <citation type="journal article" date="2015" name="Nature">
        <title>Complex archaea that bridge the gap between prokaryotes and eukaryotes.</title>
        <authorList>
            <person name="Spang A."/>
            <person name="Saw J.H."/>
            <person name="Jorgensen S.L."/>
            <person name="Zaremba-Niedzwiedzka K."/>
            <person name="Martijn J."/>
            <person name="Lind A.E."/>
            <person name="van Eijk R."/>
            <person name="Schleper C."/>
            <person name="Guy L."/>
            <person name="Ettema T.J."/>
        </authorList>
    </citation>
    <scope>NUCLEOTIDE SEQUENCE</scope>
</reference>
<accession>A0A0F8YMF3</accession>
<sequence>MGKIRRINRRVFCKFLIGTMLAPRLHAGQNQPSQIAQMRKQLIQKEGNDILVLYYSLSGNTEIMAKTIASRYQADLIEIEAEEYSNNIIGSIHANFDAWTEERNSTIDPGIIDLSRYRFIFLGSPIWWFRPAVPLWTFVVKNNFQSQN</sequence>
<dbReference type="PANTHER" id="PTHR39201">
    <property type="entry name" value="EXPORTED PROTEIN-RELATED"/>
    <property type="match status" value="1"/>
</dbReference>
<evidence type="ECO:0000313" key="2">
    <source>
        <dbReference type="EMBL" id="KKK82583.1"/>
    </source>
</evidence>
<name>A0A0F8YMF3_9ZZZZ</name>
<evidence type="ECO:0000259" key="1">
    <source>
        <dbReference type="Pfam" id="PF12682"/>
    </source>
</evidence>
<dbReference type="SUPFAM" id="SSF52218">
    <property type="entry name" value="Flavoproteins"/>
    <property type="match status" value="1"/>
</dbReference>